<name>A0A0E9SHG2_ANGAN</name>
<protein>
    <submittedName>
        <fullName evidence="1">Uncharacterized protein</fullName>
    </submittedName>
</protein>
<reference evidence="1" key="2">
    <citation type="journal article" date="2015" name="Fish Shellfish Immunol.">
        <title>Early steps in the European eel (Anguilla anguilla)-Vibrio vulnificus interaction in the gills: Role of the RtxA13 toxin.</title>
        <authorList>
            <person name="Callol A."/>
            <person name="Pajuelo D."/>
            <person name="Ebbesson L."/>
            <person name="Teles M."/>
            <person name="MacKenzie S."/>
            <person name="Amaro C."/>
        </authorList>
    </citation>
    <scope>NUCLEOTIDE SEQUENCE</scope>
</reference>
<accession>A0A0E9SHG2</accession>
<proteinExistence type="predicted"/>
<sequence length="87" mass="9832">MAVSDGLTPEVLSQPGTSCFPHLHVLMTNRYKKHSILPRRNQTANTRRTSCLIVGGPTDAEENQFPTCYIYSLKYLLWLYMVISIGS</sequence>
<dbReference type="EMBL" id="GBXM01068457">
    <property type="protein sequence ID" value="JAH40120.1"/>
    <property type="molecule type" value="Transcribed_RNA"/>
</dbReference>
<evidence type="ECO:0000313" key="1">
    <source>
        <dbReference type="EMBL" id="JAH40120.1"/>
    </source>
</evidence>
<organism evidence="1">
    <name type="scientific">Anguilla anguilla</name>
    <name type="common">European freshwater eel</name>
    <name type="synonym">Muraena anguilla</name>
    <dbReference type="NCBI Taxonomy" id="7936"/>
    <lineage>
        <taxon>Eukaryota</taxon>
        <taxon>Metazoa</taxon>
        <taxon>Chordata</taxon>
        <taxon>Craniata</taxon>
        <taxon>Vertebrata</taxon>
        <taxon>Euteleostomi</taxon>
        <taxon>Actinopterygii</taxon>
        <taxon>Neopterygii</taxon>
        <taxon>Teleostei</taxon>
        <taxon>Anguilliformes</taxon>
        <taxon>Anguillidae</taxon>
        <taxon>Anguilla</taxon>
    </lineage>
</organism>
<reference evidence="1" key="1">
    <citation type="submission" date="2014-11" db="EMBL/GenBank/DDBJ databases">
        <authorList>
            <person name="Amaro Gonzalez C."/>
        </authorList>
    </citation>
    <scope>NUCLEOTIDE SEQUENCE</scope>
</reference>
<dbReference type="AlphaFoldDB" id="A0A0E9SHG2"/>